<evidence type="ECO:0000313" key="3">
    <source>
        <dbReference type="Proteomes" id="UP000472335"/>
    </source>
</evidence>
<reference evidence="2 3" key="1">
    <citation type="submission" date="2020-02" db="EMBL/GenBank/DDBJ databases">
        <title>Whole-genome analyses of novel actinobacteria.</title>
        <authorList>
            <person name="Sahin N."/>
            <person name="Gencbay T."/>
        </authorList>
    </citation>
    <scope>NUCLEOTIDE SEQUENCE [LARGE SCALE GENOMIC DNA]</scope>
    <source>
        <strain evidence="2 3">HC44</strain>
    </source>
</reference>
<proteinExistence type="predicted"/>
<feature type="region of interest" description="Disordered" evidence="1">
    <location>
        <begin position="1"/>
        <end position="30"/>
    </location>
</feature>
<dbReference type="AlphaFoldDB" id="A0A6G4VN82"/>
<name>A0A6G4VN82_9ACTN</name>
<evidence type="ECO:0000256" key="1">
    <source>
        <dbReference type="SAM" id="MobiDB-lite"/>
    </source>
</evidence>
<sequence>MPSPRGFHHEAHTDGTVRITHNGRTATTLRGPRADQFLAEVESGDPQLVMARWTGNYKHGNERTARNHPRNSR</sequence>
<comment type="caution">
    <text evidence="2">The sequence shown here is derived from an EMBL/GenBank/DDBJ whole genome shotgun (WGS) entry which is preliminary data.</text>
</comment>
<protein>
    <submittedName>
        <fullName evidence="2">Uncharacterized protein</fullName>
    </submittedName>
</protein>
<accession>A0A6G4VN82</accession>
<organism evidence="2 3">
    <name type="scientific">Streptomyces scabichelini</name>
    <dbReference type="NCBI Taxonomy" id="2711217"/>
    <lineage>
        <taxon>Bacteria</taxon>
        <taxon>Bacillati</taxon>
        <taxon>Actinomycetota</taxon>
        <taxon>Actinomycetes</taxon>
        <taxon>Kitasatosporales</taxon>
        <taxon>Streptomycetaceae</taxon>
        <taxon>Streptomyces</taxon>
    </lineage>
</organism>
<dbReference type="RefSeq" id="WP_165271107.1">
    <property type="nucleotide sequence ID" value="NZ_JAAKZY010000476.1"/>
</dbReference>
<keyword evidence="3" id="KW-1185">Reference proteome</keyword>
<evidence type="ECO:0000313" key="2">
    <source>
        <dbReference type="EMBL" id="NGO15648.1"/>
    </source>
</evidence>
<dbReference type="Proteomes" id="UP000472335">
    <property type="component" value="Unassembled WGS sequence"/>
</dbReference>
<gene>
    <name evidence="2" type="ORF">G5C60_50780</name>
</gene>
<dbReference type="EMBL" id="JAAKZY010000476">
    <property type="protein sequence ID" value="NGO15648.1"/>
    <property type="molecule type" value="Genomic_DNA"/>
</dbReference>